<keyword evidence="2" id="KW-0964">Secreted</keyword>
<evidence type="ECO:0000256" key="1">
    <source>
        <dbReference type="ARBA" id="ARBA00004613"/>
    </source>
</evidence>
<dbReference type="EMBL" id="JAAMOB010000001">
    <property type="protein sequence ID" value="KAF4117984.1"/>
    <property type="molecule type" value="Genomic_DNA"/>
</dbReference>
<dbReference type="InterPro" id="IPR035076">
    <property type="entry name" value="Toxin/TOLIP"/>
</dbReference>
<proteinExistence type="predicted"/>
<sequence>MNVGISKSAFSCCGTHLCNSRDAPDDPPPVDPRTNAPNGRTRYYCDGQDCSNTVSCSGTEDRCITTTVTNRGLPMLVKGCISKNICGALKCSFIQDVSCCEGDLCNGDKSITQAVTQSFRNNADESVNQSVTQRLAYNDAKNVTERLMYYHAKRVWPKFSAKRFYYRVAYNSAKSVKQSFLFLCCPTSCGSESRHTVQNI</sequence>
<gene>
    <name evidence="4" type="ORF">G5714_000035</name>
</gene>
<protein>
    <recommendedName>
        <fullName evidence="3">Snake toxin/toxin-like domain-containing protein</fullName>
    </recommendedName>
</protein>
<dbReference type="AlphaFoldDB" id="A0A7J6DGS5"/>
<name>A0A7J6DGS5_9TELE</name>
<dbReference type="GO" id="GO:0005576">
    <property type="term" value="C:extracellular region"/>
    <property type="evidence" value="ECO:0007669"/>
    <property type="project" value="UniProtKB-SubCell"/>
</dbReference>
<dbReference type="SUPFAM" id="SSF57302">
    <property type="entry name" value="Snake toxin-like"/>
    <property type="match status" value="1"/>
</dbReference>
<feature type="domain" description="Snake toxin/toxin-like" evidence="3">
    <location>
        <begin position="43"/>
        <end position="106"/>
    </location>
</feature>
<dbReference type="Pfam" id="PF00087">
    <property type="entry name" value="Toxin_TOLIP"/>
    <property type="match status" value="1"/>
</dbReference>
<dbReference type="Gene3D" id="2.10.60.10">
    <property type="entry name" value="CD59"/>
    <property type="match status" value="1"/>
</dbReference>
<comment type="subcellular location">
    <subcellularLocation>
        <location evidence="1">Secreted</location>
    </subcellularLocation>
</comment>
<organism evidence="4 5">
    <name type="scientific">Onychostoma macrolepis</name>
    <dbReference type="NCBI Taxonomy" id="369639"/>
    <lineage>
        <taxon>Eukaryota</taxon>
        <taxon>Metazoa</taxon>
        <taxon>Chordata</taxon>
        <taxon>Craniata</taxon>
        <taxon>Vertebrata</taxon>
        <taxon>Euteleostomi</taxon>
        <taxon>Actinopterygii</taxon>
        <taxon>Neopterygii</taxon>
        <taxon>Teleostei</taxon>
        <taxon>Ostariophysi</taxon>
        <taxon>Cypriniformes</taxon>
        <taxon>Cyprinidae</taxon>
        <taxon>Acrossocheilinae</taxon>
        <taxon>Onychostoma</taxon>
    </lineage>
</organism>
<dbReference type="InterPro" id="IPR045860">
    <property type="entry name" value="Snake_toxin-like_sf"/>
</dbReference>
<comment type="caution">
    <text evidence="4">The sequence shown here is derived from an EMBL/GenBank/DDBJ whole genome shotgun (WGS) entry which is preliminary data.</text>
</comment>
<evidence type="ECO:0000313" key="4">
    <source>
        <dbReference type="EMBL" id="KAF4117984.1"/>
    </source>
</evidence>
<dbReference type="PANTHER" id="PTHR20914:SF9">
    <property type="entry name" value="COILED, ISOFORM A"/>
    <property type="match status" value="1"/>
</dbReference>
<accession>A0A7J6DGS5</accession>
<evidence type="ECO:0000313" key="5">
    <source>
        <dbReference type="Proteomes" id="UP000579812"/>
    </source>
</evidence>
<dbReference type="InterPro" id="IPR050918">
    <property type="entry name" value="CNF-like_PLA2_Inhibitor"/>
</dbReference>
<reference evidence="4 5" key="1">
    <citation type="submission" date="2020-04" db="EMBL/GenBank/DDBJ databases">
        <title>Chromosome-level genome assembly of a cyprinid fish Onychostoma macrolepis by integration of Nanopore Sequencing, Bionano and Hi-C technology.</title>
        <authorList>
            <person name="Wang D."/>
        </authorList>
    </citation>
    <scope>NUCLEOTIDE SEQUENCE [LARGE SCALE GENOMIC DNA]</scope>
    <source>
        <strain evidence="4">SWU-2019</strain>
        <tissue evidence="4">Muscle</tissue>
    </source>
</reference>
<dbReference type="Proteomes" id="UP000579812">
    <property type="component" value="Unassembled WGS sequence"/>
</dbReference>
<dbReference type="PANTHER" id="PTHR20914">
    <property type="entry name" value="LY6/PLAUR DOMAIN-CONTAINING PROTEIN 8"/>
    <property type="match status" value="1"/>
</dbReference>
<keyword evidence="5" id="KW-1185">Reference proteome</keyword>
<evidence type="ECO:0000256" key="2">
    <source>
        <dbReference type="ARBA" id="ARBA00022525"/>
    </source>
</evidence>
<evidence type="ECO:0000259" key="3">
    <source>
        <dbReference type="Pfam" id="PF00087"/>
    </source>
</evidence>